<comment type="caution">
    <text evidence="2">The sequence shown here is derived from an EMBL/GenBank/DDBJ whole genome shotgun (WGS) entry which is preliminary data.</text>
</comment>
<gene>
    <name evidence="2" type="ORF">PoB_006541800</name>
</gene>
<dbReference type="EMBL" id="BLXT01007365">
    <property type="protein sequence ID" value="GFO38913.1"/>
    <property type="molecule type" value="Genomic_DNA"/>
</dbReference>
<proteinExistence type="predicted"/>
<organism evidence="2 3">
    <name type="scientific">Plakobranchus ocellatus</name>
    <dbReference type="NCBI Taxonomy" id="259542"/>
    <lineage>
        <taxon>Eukaryota</taxon>
        <taxon>Metazoa</taxon>
        <taxon>Spiralia</taxon>
        <taxon>Lophotrochozoa</taxon>
        <taxon>Mollusca</taxon>
        <taxon>Gastropoda</taxon>
        <taxon>Heterobranchia</taxon>
        <taxon>Euthyneura</taxon>
        <taxon>Panpulmonata</taxon>
        <taxon>Sacoglossa</taxon>
        <taxon>Placobranchoidea</taxon>
        <taxon>Plakobranchidae</taxon>
        <taxon>Plakobranchus</taxon>
    </lineage>
</organism>
<keyword evidence="3" id="KW-1185">Reference proteome</keyword>
<feature type="region of interest" description="Disordered" evidence="1">
    <location>
        <begin position="72"/>
        <end position="94"/>
    </location>
</feature>
<name>A0AAV4D469_9GAST</name>
<evidence type="ECO:0000313" key="3">
    <source>
        <dbReference type="Proteomes" id="UP000735302"/>
    </source>
</evidence>
<reference evidence="2 3" key="1">
    <citation type="journal article" date="2021" name="Elife">
        <title>Chloroplast acquisition without the gene transfer in kleptoplastic sea slugs, Plakobranchus ocellatus.</title>
        <authorList>
            <person name="Maeda T."/>
            <person name="Takahashi S."/>
            <person name="Yoshida T."/>
            <person name="Shimamura S."/>
            <person name="Takaki Y."/>
            <person name="Nagai Y."/>
            <person name="Toyoda A."/>
            <person name="Suzuki Y."/>
            <person name="Arimoto A."/>
            <person name="Ishii H."/>
            <person name="Satoh N."/>
            <person name="Nishiyama T."/>
            <person name="Hasebe M."/>
            <person name="Maruyama T."/>
            <person name="Minagawa J."/>
            <person name="Obokata J."/>
            <person name="Shigenobu S."/>
        </authorList>
    </citation>
    <scope>NUCLEOTIDE SEQUENCE [LARGE SCALE GENOMIC DNA]</scope>
</reference>
<evidence type="ECO:0000313" key="2">
    <source>
        <dbReference type="EMBL" id="GFO38913.1"/>
    </source>
</evidence>
<dbReference type="Proteomes" id="UP000735302">
    <property type="component" value="Unassembled WGS sequence"/>
</dbReference>
<sequence>MAEVTSARIPKLKNKEGIQKVDITNRDVQNLLADVNKKCLDINFPREFTVLEVFMLHNSKLQTAYLKRRAEMKEEGRSSQTLTDQLGFLHTPPDQRSKLDRYGLLTRHLPNNRLGVSVAQWFASPPLDLQGPFCHRFEP</sequence>
<protein>
    <submittedName>
        <fullName evidence="2">Uncharacterized protein</fullName>
    </submittedName>
</protein>
<evidence type="ECO:0000256" key="1">
    <source>
        <dbReference type="SAM" id="MobiDB-lite"/>
    </source>
</evidence>
<accession>A0AAV4D469</accession>
<dbReference type="AlphaFoldDB" id="A0AAV4D469"/>